<protein>
    <submittedName>
        <fullName evidence="1">Uncharacterized protein</fullName>
    </submittedName>
</protein>
<evidence type="ECO:0000313" key="2">
    <source>
        <dbReference type="Proteomes" id="UP000831880"/>
    </source>
</evidence>
<name>A0ABY4H5D9_9BACI</name>
<gene>
    <name evidence="1" type="ORF">MUO14_09515</name>
</gene>
<evidence type="ECO:0000313" key="1">
    <source>
        <dbReference type="EMBL" id="UOQ95135.1"/>
    </source>
</evidence>
<proteinExistence type="predicted"/>
<reference evidence="1 2" key="1">
    <citation type="submission" date="2022-04" db="EMBL/GenBank/DDBJ databases">
        <title>Halobacillus sp. isolated from saltern.</title>
        <authorList>
            <person name="Won M."/>
            <person name="Lee C.-M."/>
            <person name="Woen H.-Y."/>
            <person name="Kwon S.-W."/>
        </authorList>
    </citation>
    <scope>NUCLEOTIDE SEQUENCE [LARGE SCALE GENOMIC DNA]</scope>
    <source>
        <strain evidence="1 2">SSTM10-2</strain>
    </source>
</reference>
<organism evidence="1 2">
    <name type="scientific">Halobacillus shinanisalinarum</name>
    <dbReference type="NCBI Taxonomy" id="2932258"/>
    <lineage>
        <taxon>Bacteria</taxon>
        <taxon>Bacillati</taxon>
        <taxon>Bacillota</taxon>
        <taxon>Bacilli</taxon>
        <taxon>Bacillales</taxon>
        <taxon>Bacillaceae</taxon>
        <taxon>Halobacillus</taxon>
    </lineage>
</organism>
<dbReference type="RefSeq" id="WP_244754988.1">
    <property type="nucleotide sequence ID" value="NZ_CP095074.1"/>
</dbReference>
<keyword evidence="2" id="KW-1185">Reference proteome</keyword>
<accession>A0ABY4H5D9</accession>
<dbReference type="Proteomes" id="UP000831880">
    <property type="component" value="Chromosome"/>
</dbReference>
<dbReference type="EMBL" id="CP095074">
    <property type="protein sequence ID" value="UOQ95135.1"/>
    <property type="molecule type" value="Genomic_DNA"/>
</dbReference>
<sequence length="50" mass="5865">MTINNKNQKKKNDYEQCNNLGNEIEKQNCKGLCHNQNCPKKHKNDSFITI</sequence>